<comment type="caution">
    <text evidence="1">The sequence shown here is derived from an EMBL/GenBank/DDBJ whole genome shotgun (WGS) entry which is preliminary data.</text>
</comment>
<organism evidence="1">
    <name type="scientific">bioreactor metagenome</name>
    <dbReference type="NCBI Taxonomy" id="1076179"/>
    <lineage>
        <taxon>unclassified sequences</taxon>
        <taxon>metagenomes</taxon>
        <taxon>ecological metagenomes</taxon>
    </lineage>
</organism>
<name>A0A644SQF2_9ZZZZ</name>
<sequence length="170" mass="19930">MNFVIFEEINNMKKILLLLATTFMSLSCLVAPKTEKLVWDVNNKMDNVFFIGENFDYYKNGEDYMKSVENEFNNRNIKNAGYFYNERVLNAEKKLRTKIEMVNPKYILTISLTAITKGNGKTYSLSLFDTEKKKEVWEDYVLGSAFDGPRKFSKNLMVKLEKEKIINKIK</sequence>
<protein>
    <submittedName>
        <fullName evidence="1">Uncharacterized protein</fullName>
    </submittedName>
</protein>
<reference evidence="1" key="1">
    <citation type="submission" date="2019-08" db="EMBL/GenBank/DDBJ databases">
        <authorList>
            <person name="Kucharzyk K."/>
            <person name="Murdoch R.W."/>
            <person name="Higgins S."/>
            <person name="Loffler F."/>
        </authorList>
    </citation>
    <scope>NUCLEOTIDE SEQUENCE</scope>
</reference>
<gene>
    <name evidence="1" type="ORF">SDC9_02375</name>
</gene>
<dbReference type="AlphaFoldDB" id="A0A644SQF2"/>
<proteinExistence type="predicted"/>
<evidence type="ECO:0000313" key="1">
    <source>
        <dbReference type="EMBL" id="MPL56884.1"/>
    </source>
</evidence>
<accession>A0A644SQF2</accession>
<dbReference type="EMBL" id="VSSQ01000003">
    <property type="protein sequence ID" value="MPL56884.1"/>
    <property type="molecule type" value="Genomic_DNA"/>
</dbReference>